<proteinExistence type="predicted"/>
<protein>
    <submittedName>
        <fullName evidence="3">CHASE2 domain-containing protein</fullName>
    </submittedName>
</protein>
<accession>A0A4R5QGE8</accession>
<keyword evidence="1" id="KW-0812">Transmembrane</keyword>
<evidence type="ECO:0000259" key="2">
    <source>
        <dbReference type="SMART" id="SM01080"/>
    </source>
</evidence>
<comment type="caution">
    <text evidence="3">The sequence shown here is derived from an EMBL/GenBank/DDBJ whole genome shotgun (WGS) entry which is preliminary data.</text>
</comment>
<sequence>MPDGHDHGKDSDGEPLTLRGAAVRFVSGIMLGVLFAGIMQLLSPLAFIQHLNRLGSDLVISLASMKSDAFIRPGVPRIIFVSIDDATLEDWVANSAREARGRIAAMIDTLRGSGAAAIMLDIVFEDSSPGDAAMRAALSRDGAPMLLASPIIASTQAGRIAPAPVAPGPAYPSPLPPGIRFASDQVLRDTDGVVRSLPPMRCIKVDGIWQDLPSLARGTAALFRPEPDAGHAPCVDDHAHEEPISFLIRPEHGLATAPVAANPWFRTVSAVDLPKLSKDLLRNAIVVVGQDNQGSEADRFLTPLGEMPGALLQANALAGLLHTGALAHAGTREHLVLEIMLILVAASIGVLYWLLSRIACLCLARLLPRRWVGSNPKRSFVALLADLLIFAAMTALAVACVVFVSLETALAALTRGQVGLLSLVPVIAVALEALVEVGELLMIWIHRGASWIVGRVWAGAALLRSLGGRRARAAATVLGVLLPGWAAAEDKAPAALLRIVSGDPDRVEVERPGHNGTLTGRNVLDLYPRDTVRVLDRGTRVKVLYLGERKQPFVELDGRPGLQYTVEASQASPESWQLWRPLRALFEAFQRDPPQPHEARAASMAGISNLTGGTVAARQATSRPPLGEDLAMSANRGGTGAEPGDWQIDLGGFAENTEARSAATAAQMALGLPSAGIAVVAVQRAGARLWRARIAGLDQFDALEACAKLRPRSSCAVVSPEEATAAVVPLLRHAGGLADTSYFIAAGEVDFPVVWAGGTGPFVVQVLGPEGNSVLASQTIRGSRMARVAIAALGPAGKGRVRVADQADDKAILLTVTVARQPKLSAGSLGQALPLPAAAYLYSEAPGWRIEGLRRFMALAEAGDTDAQQVLEGVMAR</sequence>
<feature type="domain" description="CHASE2" evidence="2">
    <location>
        <begin position="48"/>
        <end position="349"/>
    </location>
</feature>
<dbReference type="RefSeq" id="WP_133289613.1">
    <property type="nucleotide sequence ID" value="NZ_SMSJ01000019.1"/>
</dbReference>
<reference evidence="3 4" key="1">
    <citation type="journal article" date="2016" name="J. Microbiol.">
        <title>Dankookia rubra gen. nov., sp. nov., an alphaproteobacterium isolated from sediment of a shallow stream.</title>
        <authorList>
            <person name="Kim W.H."/>
            <person name="Kim D.H."/>
            <person name="Kang K."/>
            <person name="Ahn T.Y."/>
        </authorList>
    </citation>
    <scope>NUCLEOTIDE SEQUENCE [LARGE SCALE GENOMIC DNA]</scope>
    <source>
        <strain evidence="3 4">JCM30602</strain>
    </source>
</reference>
<feature type="transmembrane region" description="Helical" evidence="1">
    <location>
        <begin position="25"/>
        <end position="48"/>
    </location>
</feature>
<dbReference type="SMART" id="SM01080">
    <property type="entry name" value="CHASE2"/>
    <property type="match status" value="1"/>
</dbReference>
<dbReference type="AlphaFoldDB" id="A0A4R5QGE8"/>
<dbReference type="EMBL" id="SMSJ01000019">
    <property type="protein sequence ID" value="TDH61631.1"/>
    <property type="molecule type" value="Genomic_DNA"/>
</dbReference>
<keyword evidence="1" id="KW-0472">Membrane</keyword>
<dbReference type="Proteomes" id="UP000295096">
    <property type="component" value="Unassembled WGS sequence"/>
</dbReference>
<evidence type="ECO:0000313" key="3">
    <source>
        <dbReference type="EMBL" id="TDH61631.1"/>
    </source>
</evidence>
<feature type="transmembrane region" description="Helical" evidence="1">
    <location>
        <begin position="387"/>
        <end position="406"/>
    </location>
</feature>
<keyword evidence="4" id="KW-1185">Reference proteome</keyword>
<name>A0A4R5QGE8_9PROT</name>
<evidence type="ECO:0000313" key="4">
    <source>
        <dbReference type="Proteomes" id="UP000295096"/>
    </source>
</evidence>
<feature type="transmembrane region" description="Helical" evidence="1">
    <location>
        <begin position="418"/>
        <end position="435"/>
    </location>
</feature>
<organism evidence="3 4">
    <name type="scientific">Dankookia rubra</name>
    <dbReference type="NCBI Taxonomy" id="1442381"/>
    <lineage>
        <taxon>Bacteria</taxon>
        <taxon>Pseudomonadati</taxon>
        <taxon>Pseudomonadota</taxon>
        <taxon>Alphaproteobacteria</taxon>
        <taxon>Acetobacterales</taxon>
        <taxon>Roseomonadaceae</taxon>
        <taxon>Dankookia</taxon>
    </lineage>
</organism>
<dbReference type="InterPro" id="IPR007890">
    <property type="entry name" value="CHASE2"/>
</dbReference>
<gene>
    <name evidence="3" type="ORF">E2C06_16010</name>
</gene>
<keyword evidence="1" id="KW-1133">Transmembrane helix</keyword>
<dbReference type="Pfam" id="PF05226">
    <property type="entry name" value="CHASE2"/>
    <property type="match status" value="1"/>
</dbReference>
<evidence type="ECO:0000256" key="1">
    <source>
        <dbReference type="SAM" id="Phobius"/>
    </source>
</evidence>
<feature type="transmembrane region" description="Helical" evidence="1">
    <location>
        <begin position="341"/>
        <end position="367"/>
    </location>
</feature>